<dbReference type="PROSITE" id="PS50930">
    <property type="entry name" value="HTH_LYTTR"/>
    <property type="match status" value="1"/>
</dbReference>
<evidence type="ECO:0000259" key="2">
    <source>
        <dbReference type="PROSITE" id="PS50110"/>
    </source>
</evidence>
<dbReference type="InterPro" id="IPR046947">
    <property type="entry name" value="LytR-like"/>
</dbReference>
<keyword evidence="5" id="KW-1185">Reference proteome</keyword>
<dbReference type="Proteomes" id="UP001257277">
    <property type="component" value="Unassembled WGS sequence"/>
</dbReference>
<dbReference type="PROSITE" id="PS50110">
    <property type="entry name" value="RESPONSE_REGULATORY"/>
    <property type="match status" value="1"/>
</dbReference>
<dbReference type="InterPro" id="IPR001789">
    <property type="entry name" value="Sig_transdc_resp-reg_receiver"/>
</dbReference>
<comment type="caution">
    <text evidence="4">The sequence shown here is derived from an EMBL/GenBank/DDBJ whole genome shotgun (WGS) entry which is preliminary data.</text>
</comment>
<dbReference type="Gene3D" id="2.40.50.1020">
    <property type="entry name" value="LytTr DNA-binding domain"/>
    <property type="match status" value="1"/>
</dbReference>
<dbReference type="SMART" id="SM00448">
    <property type="entry name" value="REC"/>
    <property type="match status" value="1"/>
</dbReference>
<keyword evidence="1" id="KW-0597">Phosphoprotein</keyword>
<evidence type="ECO:0000313" key="4">
    <source>
        <dbReference type="EMBL" id="MDT7831219.1"/>
    </source>
</evidence>
<gene>
    <name evidence="4" type="ORF">RQM59_02450</name>
</gene>
<dbReference type="InterPro" id="IPR007492">
    <property type="entry name" value="LytTR_DNA-bd_dom"/>
</dbReference>
<dbReference type="PANTHER" id="PTHR37299:SF1">
    <property type="entry name" value="STAGE 0 SPORULATION PROTEIN A HOMOLOG"/>
    <property type="match status" value="1"/>
</dbReference>
<dbReference type="SMART" id="SM00850">
    <property type="entry name" value="LytTR"/>
    <property type="match status" value="1"/>
</dbReference>
<evidence type="ECO:0000313" key="5">
    <source>
        <dbReference type="Proteomes" id="UP001257277"/>
    </source>
</evidence>
<name>A0ABU3LDE8_9FLAO</name>
<feature type="modified residue" description="4-aspartylphosphate" evidence="1">
    <location>
        <position position="56"/>
    </location>
</feature>
<organism evidence="4 5">
    <name type="scientific">Asprobacillus argus</name>
    <dbReference type="NCBI Taxonomy" id="3076534"/>
    <lineage>
        <taxon>Bacteria</taxon>
        <taxon>Pseudomonadati</taxon>
        <taxon>Bacteroidota</taxon>
        <taxon>Flavobacteriia</taxon>
        <taxon>Flavobacteriales</taxon>
        <taxon>Flavobacteriaceae</taxon>
        <taxon>Asprobacillus</taxon>
    </lineage>
</organism>
<dbReference type="Pfam" id="PF04397">
    <property type="entry name" value="LytTR"/>
    <property type="match status" value="1"/>
</dbReference>
<protein>
    <submittedName>
        <fullName evidence="4">LytTR family transcriptional regulator DNA-binding domain-containing protein</fullName>
    </submittedName>
</protein>
<keyword evidence="4" id="KW-0238">DNA-binding</keyword>
<dbReference type="GO" id="GO:0003677">
    <property type="term" value="F:DNA binding"/>
    <property type="evidence" value="ECO:0007669"/>
    <property type="project" value="UniProtKB-KW"/>
</dbReference>
<accession>A0ABU3LDE8</accession>
<dbReference type="SUPFAM" id="SSF52172">
    <property type="entry name" value="CheY-like"/>
    <property type="match status" value="1"/>
</dbReference>
<dbReference type="RefSeq" id="WP_349240470.1">
    <property type="nucleotide sequence ID" value="NZ_JAVTTO010000001.1"/>
</dbReference>
<dbReference type="Pfam" id="PF00072">
    <property type="entry name" value="Response_reg"/>
    <property type="match status" value="1"/>
</dbReference>
<evidence type="ECO:0000259" key="3">
    <source>
        <dbReference type="PROSITE" id="PS50930"/>
    </source>
</evidence>
<feature type="domain" description="Response regulatory" evidence="2">
    <location>
        <begin position="6"/>
        <end position="121"/>
    </location>
</feature>
<dbReference type="EMBL" id="JAVTTO010000001">
    <property type="protein sequence ID" value="MDT7831219.1"/>
    <property type="molecule type" value="Genomic_DNA"/>
</dbReference>
<dbReference type="InterPro" id="IPR011006">
    <property type="entry name" value="CheY-like_superfamily"/>
</dbReference>
<reference evidence="4 5" key="1">
    <citation type="submission" date="2023-09" db="EMBL/GenBank/DDBJ databases">
        <title>Novel taxa isolated from Blanes Bay.</title>
        <authorList>
            <person name="Rey-Velasco X."/>
            <person name="Lucena T."/>
        </authorList>
    </citation>
    <scope>NUCLEOTIDE SEQUENCE [LARGE SCALE GENOMIC DNA]</scope>
    <source>
        <strain evidence="4 5">S356</strain>
    </source>
</reference>
<dbReference type="Gene3D" id="3.40.50.2300">
    <property type="match status" value="1"/>
</dbReference>
<proteinExistence type="predicted"/>
<evidence type="ECO:0000256" key="1">
    <source>
        <dbReference type="PROSITE-ProRule" id="PRU00169"/>
    </source>
</evidence>
<dbReference type="PANTHER" id="PTHR37299">
    <property type="entry name" value="TRANSCRIPTIONAL REGULATOR-RELATED"/>
    <property type="match status" value="1"/>
</dbReference>
<feature type="domain" description="HTH LytTR-type" evidence="3">
    <location>
        <begin position="151"/>
        <end position="250"/>
    </location>
</feature>
<dbReference type="CDD" id="cd17534">
    <property type="entry name" value="REC_DC-like"/>
    <property type="match status" value="1"/>
</dbReference>
<sequence>MKNSVSILIVEDEFLTSDFIKDVLEDIGYRISGIARSVDEACFILDKEDTDIALLDINIHGEKDGIDLAKIINAKYKIPFVFLTAFMNDKTVNAALATNPSAYLVKPFSKVDVYTSIEVALRNYTENREANIEHNTVISKDVNKTFIGEQFLFVKQREVYTKVLIEDLLYFHSEMKYIDMHTENMRYTVRYTLSDIIQQLQPHPFIQVHRSYVVNFNRIKKVGSNYVLIEDHKLPLGPSYKKNVLTSIKFLK</sequence>